<keyword evidence="2" id="KW-1185">Reference proteome</keyword>
<comment type="caution">
    <text evidence="1">The sequence shown here is derived from an EMBL/GenBank/DDBJ whole genome shotgun (WGS) entry which is preliminary data.</text>
</comment>
<dbReference type="EMBL" id="JFCB01000015">
    <property type="protein sequence ID" value="KES05811.1"/>
    <property type="molecule type" value="Genomic_DNA"/>
</dbReference>
<dbReference type="eggNOG" id="ENOG5031JYN">
    <property type="taxonomic scope" value="Bacteria"/>
</dbReference>
<evidence type="ECO:0000313" key="2">
    <source>
        <dbReference type="Proteomes" id="UP000028341"/>
    </source>
</evidence>
<organism evidence="1 2">
    <name type="scientific">Streptomyces toyocaensis</name>
    <dbReference type="NCBI Taxonomy" id="55952"/>
    <lineage>
        <taxon>Bacteria</taxon>
        <taxon>Bacillati</taxon>
        <taxon>Actinomycetota</taxon>
        <taxon>Actinomycetes</taxon>
        <taxon>Kitasatosporales</taxon>
        <taxon>Streptomycetaceae</taxon>
        <taxon>Streptomyces</taxon>
    </lineage>
</organism>
<dbReference type="AlphaFoldDB" id="A0A081XQI8"/>
<sequence length="300" mass="34018">MMYHLMIRATDAPTRLPLILADTFHVALAQTDVSAGSEWEDRNWDAVVTCEYERLQGVLNWSLTIYAAHEVEHRPTEDELAASMARRLSVSVFTSWDARFPWVRKVALPDGGSTLARVLQPEDDNPAYTVDTAESRLPDLPDVPVVHLPEAVRAYKLTTPITDSVEKEDPAGAIFNVVDLSRNWERLCLRLRSGFPPHGWFPANLYREDLELRDRLGEAMDGLSAEIAADAARDAVEQLDELYRRFTIDDDGLALSSALDEEITGLPRLPWYWRRRPLALPWSERVEQKAAPADDETRIQ</sequence>
<protein>
    <submittedName>
        <fullName evidence="1">Uncharacterized protein</fullName>
    </submittedName>
</protein>
<proteinExistence type="predicted"/>
<reference evidence="1 2" key="1">
    <citation type="submission" date="2014-02" db="EMBL/GenBank/DDBJ databases">
        <title>The genome announcement of Streptomyces toyocaensis NRRL15009.</title>
        <authorList>
            <person name="Hong H.-J."/>
            <person name="Kwun M.J."/>
        </authorList>
    </citation>
    <scope>NUCLEOTIDE SEQUENCE [LARGE SCALE GENOMIC DNA]</scope>
    <source>
        <strain evidence="1 2">NRRL 15009</strain>
    </source>
</reference>
<dbReference type="Proteomes" id="UP000028341">
    <property type="component" value="Unassembled WGS sequence"/>
</dbReference>
<gene>
    <name evidence="1" type="ORF">BU52_18595</name>
</gene>
<name>A0A081XQI8_STRTO</name>
<accession>A0A081XQI8</accession>
<evidence type="ECO:0000313" key="1">
    <source>
        <dbReference type="EMBL" id="KES05811.1"/>
    </source>
</evidence>